<gene>
    <name evidence="3" type="ORF">CDL15_Pgr028996</name>
    <name evidence="4" type="ORF">CRG98_022233</name>
</gene>
<dbReference type="Proteomes" id="UP000197138">
    <property type="component" value="Unassembled WGS sequence"/>
</dbReference>
<evidence type="ECO:0000256" key="2">
    <source>
        <dbReference type="SAM" id="Phobius"/>
    </source>
</evidence>
<keyword evidence="2" id="KW-0812">Transmembrane</keyword>
<feature type="transmembrane region" description="Helical" evidence="2">
    <location>
        <begin position="12"/>
        <end position="33"/>
    </location>
</feature>
<evidence type="ECO:0000313" key="3">
    <source>
        <dbReference type="EMBL" id="OWM85573.1"/>
    </source>
</evidence>
<dbReference type="STRING" id="22663.A0A218XKT8"/>
<accession>A0A218XKT8</accession>
<comment type="caution">
    <text evidence="3">The sequence shown here is derived from an EMBL/GenBank/DDBJ whole genome shotgun (WGS) entry which is preliminary data.</text>
</comment>
<dbReference type="Pfam" id="PF06364">
    <property type="entry name" value="DUF1068"/>
    <property type="match status" value="1"/>
</dbReference>
<reference evidence="4 6" key="3">
    <citation type="submission" date="2017-11" db="EMBL/GenBank/DDBJ databases">
        <title>De-novo sequencing of pomegranate (Punica granatum L.) genome.</title>
        <authorList>
            <person name="Akparov Z."/>
            <person name="Amiraslanov A."/>
            <person name="Hajiyeva S."/>
            <person name="Abbasov M."/>
            <person name="Kaur K."/>
            <person name="Hamwieh A."/>
            <person name="Solovyev V."/>
            <person name="Salamov A."/>
            <person name="Braich B."/>
            <person name="Kosarev P."/>
            <person name="Mahmoud A."/>
            <person name="Hajiyev E."/>
            <person name="Babayeva S."/>
            <person name="Izzatullayeva V."/>
            <person name="Mammadov A."/>
            <person name="Mammadov A."/>
            <person name="Sharifova S."/>
            <person name="Ojaghi J."/>
            <person name="Eynullazada K."/>
            <person name="Bayramov B."/>
            <person name="Abdulazimova A."/>
            <person name="Shahmuradov I."/>
        </authorList>
    </citation>
    <scope>NUCLEOTIDE SEQUENCE [LARGE SCALE GENOMIC DNA]</scope>
    <source>
        <strain evidence="4">AG2017</strain>
        <strain evidence="6">cv. AG2017</strain>
        <tissue evidence="4">Leaf</tissue>
    </source>
</reference>
<dbReference type="InterPro" id="IPR010471">
    <property type="entry name" value="DUF1068"/>
</dbReference>
<reference evidence="3" key="2">
    <citation type="submission" date="2017-06" db="EMBL/GenBank/DDBJ databases">
        <title>The pomegranate genome and the genomics of punicalagin biosynthesis.</title>
        <authorList>
            <person name="Xu C."/>
        </authorList>
    </citation>
    <scope>NUCLEOTIDE SEQUENCE [LARGE SCALE GENOMIC DNA]</scope>
    <source>
        <tissue evidence="3">Fresh leaf</tissue>
    </source>
</reference>
<dbReference type="EMBL" id="MTKT01001158">
    <property type="protein sequence ID" value="OWM85573.1"/>
    <property type="molecule type" value="Genomic_DNA"/>
</dbReference>
<dbReference type="OrthoDB" id="1898954at2759"/>
<reference evidence="5" key="1">
    <citation type="journal article" date="2017" name="Plant J.">
        <title>The pomegranate (Punica granatum L.) genome and the genomics of punicalagin biosynthesis.</title>
        <authorList>
            <person name="Qin G."/>
            <person name="Xu C."/>
            <person name="Ming R."/>
            <person name="Tang H."/>
            <person name="Guyot R."/>
            <person name="Kramer E.M."/>
            <person name="Hu Y."/>
            <person name="Yi X."/>
            <person name="Qi Y."/>
            <person name="Xu X."/>
            <person name="Gao Z."/>
            <person name="Pan H."/>
            <person name="Jian J."/>
            <person name="Tian Y."/>
            <person name="Yue Z."/>
            <person name="Xu Y."/>
        </authorList>
    </citation>
    <scope>NUCLEOTIDE SEQUENCE [LARGE SCALE GENOMIC DNA]</scope>
    <source>
        <strain evidence="5">cv. Dabenzi</strain>
    </source>
</reference>
<organism evidence="3 5">
    <name type="scientific">Punica granatum</name>
    <name type="common">Pomegranate</name>
    <dbReference type="NCBI Taxonomy" id="22663"/>
    <lineage>
        <taxon>Eukaryota</taxon>
        <taxon>Viridiplantae</taxon>
        <taxon>Streptophyta</taxon>
        <taxon>Embryophyta</taxon>
        <taxon>Tracheophyta</taxon>
        <taxon>Spermatophyta</taxon>
        <taxon>Magnoliopsida</taxon>
        <taxon>eudicotyledons</taxon>
        <taxon>Gunneridae</taxon>
        <taxon>Pentapetalae</taxon>
        <taxon>rosids</taxon>
        <taxon>malvids</taxon>
        <taxon>Myrtales</taxon>
        <taxon>Lythraceae</taxon>
        <taxon>Punica</taxon>
    </lineage>
</organism>
<proteinExistence type="predicted"/>
<evidence type="ECO:0000256" key="1">
    <source>
        <dbReference type="SAM" id="Coils"/>
    </source>
</evidence>
<keyword evidence="2" id="KW-0472">Membrane</keyword>
<keyword evidence="2" id="KW-1133">Transmembrane helix</keyword>
<protein>
    <submittedName>
        <fullName evidence="3">Uncharacterized protein</fullName>
    </submittedName>
</protein>
<evidence type="ECO:0000313" key="6">
    <source>
        <dbReference type="Proteomes" id="UP000233551"/>
    </source>
</evidence>
<name>A0A218XKT8_PUNGR</name>
<keyword evidence="1" id="KW-0175">Coiled coil</keyword>
<feature type="coiled-coil region" evidence="1">
    <location>
        <begin position="93"/>
        <end position="122"/>
    </location>
</feature>
<keyword evidence="6" id="KW-1185">Reference proteome</keyword>
<dbReference type="PANTHER" id="PTHR32254:SF14">
    <property type="entry name" value="EXPRESSED PROTEIN"/>
    <property type="match status" value="1"/>
</dbReference>
<dbReference type="AlphaFoldDB" id="A0A218XKT8"/>
<evidence type="ECO:0000313" key="5">
    <source>
        <dbReference type="Proteomes" id="UP000197138"/>
    </source>
</evidence>
<evidence type="ECO:0000313" key="4">
    <source>
        <dbReference type="EMBL" id="PKI57388.1"/>
    </source>
</evidence>
<dbReference type="Proteomes" id="UP000233551">
    <property type="component" value="Unassembled WGS sequence"/>
</dbReference>
<dbReference type="GeneID" id="116207408"/>
<dbReference type="EMBL" id="PGOL01001510">
    <property type="protein sequence ID" value="PKI57388.1"/>
    <property type="molecule type" value="Genomic_DNA"/>
</dbReference>
<dbReference type="PANTHER" id="PTHR32254">
    <property type="entry name" value="EXPRESSED PROTEIN"/>
    <property type="match status" value="1"/>
</dbReference>
<sequence length="186" mass="21380">MKRGQQRAVKAGLWMMGLCLVGFIIGRPLYWHLTEGFSSVSIRHRKSLSCPLCDCDCSSQPLLSLMDGLNNHSFTDCMKHDPEVSEEMEKNFIDMLKEEVKLQEAQALENQQKADMMLLEAKKMTSQFQKEADKCSSGMETCEEAREKSESALEAQRSLTAMWELRARQRGWRDDSDESNQYLQNN</sequence>